<keyword evidence="3" id="KW-0479">Metal-binding</keyword>
<evidence type="ECO:0000313" key="8">
    <source>
        <dbReference type="Proteomes" id="UP001235712"/>
    </source>
</evidence>
<dbReference type="InterPro" id="IPR005135">
    <property type="entry name" value="Endo/exonuclease/phosphatase"/>
</dbReference>
<dbReference type="GO" id="GO:0008311">
    <property type="term" value="F:double-stranded DNA 3'-5' DNA exonuclease activity"/>
    <property type="evidence" value="ECO:0007669"/>
    <property type="project" value="UniProtKB-EC"/>
</dbReference>
<keyword evidence="4 7" id="KW-0378">Hydrolase</keyword>
<organism evidence="7 8">
    <name type="scientific">Kineosporia succinea</name>
    <dbReference type="NCBI Taxonomy" id="84632"/>
    <lineage>
        <taxon>Bacteria</taxon>
        <taxon>Bacillati</taxon>
        <taxon>Actinomycetota</taxon>
        <taxon>Actinomycetes</taxon>
        <taxon>Kineosporiales</taxon>
        <taxon>Kineosporiaceae</taxon>
        <taxon>Kineosporia</taxon>
    </lineage>
</organism>
<evidence type="ECO:0000256" key="4">
    <source>
        <dbReference type="ARBA" id="ARBA00022801"/>
    </source>
</evidence>
<accession>A0ABT9P3Q7</accession>
<dbReference type="EMBL" id="JAUSQZ010000001">
    <property type="protein sequence ID" value="MDP9827298.1"/>
    <property type="molecule type" value="Genomic_DNA"/>
</dbReference>
<proteinExistence type="inferred from homology"/>
<name>A0ABT9P3Q7_9ACTN</name>
<dbReference type="PROSITE" id="PS51435">
    <property type="entry name" value="AP_NUCLEASE_F1_4"/>
    <property type="match status" value="1"/>
</dbReference>
<dbReference type="Pfam" id="PF03372">
    <property type="entry name" value="Exo_endo_phos"/>
    <property type="match status" value="1"/>
</dbReference>
<dbReference type="Gene3D" id="3.60.10.10">
    <property type="entry name" value="Endonuclease/exonuclease/phosphatase"/>
    <property type="match status" value="1"/>
</dbReference>
<protein>
    <submittedName>
        <fullName evidence="7">Exodeoxyribonuclease-3</fullName>
        <ecNumber evidence="7">3.1.11.2</ecNumber>
    </submittedName>
</protein>
<comment type="cofactor">
    <cofactor evidence="1">
        <name>Mg(2+)</name>
        <dbReference type="ChEBI" id="CHEBI:18420"/>
    </cofactor>
</comment>
<dbReference type="InterPro" id="IPR037493">
    <property type="entry name" value="ExoIII-like"/>
</dbReference>
<evidence type="ECO:0000256" key="2">
    <source>
        <dbReference type="ARBA" id="ARBA00007092"/>
    </source>
</evidence>
<evidence type="ECO:0000256" key="1">
    <source>
        <dbReference type="ARBA" id="ARBA00001946"/>
    </source>
</evidence>
<evidence type="ECO:0000256" key="3">
    <source>
        <dbReference type="ARBA" id="ARBA00022723"/>
    </source>
</evidence>
<dbReference type="InterPro" id="IPR004808">
    <property type="entry name" value="AP_endonuc_1"/>
</dbReference>
<dbReference type="SUPFAM" id="SSF56219">
    <property type="entry name" value="DNase I-like"/>
    <property type="match status" value="1"/>
</dbReference>
<evidence type="ECO:0000259" key="6">
    <source>
        <dbReference type="Pfam" id="PF03372"/>
    </source>
</evidence>
<sequence>MRIATANVNGIRAAERRGMPAWLAQRQPDVLCLQEIRADDATLMKIMGEGWYGVHEEASSAKGRAGVAVLSRTEPVEVRSGLGSFLGAGRWVEADFQVAGGLLTVVSVYVHTGESETPKQDEKYAFLAEIRERMGKLAADGRHLVVCGDFNICHREADLKNWKGNLKKSGFLPAERAWMDSLFDEDGFVDVHRSLAGEGPGPYTWFSWRGKAWDSASPQSATCISAGQNVTKGILASC</sequence>
<comment type="caution">
    <text evidence="7">The sequence shown here is derived from an EMBL/GenBank/DDBJ whole genome shotgun (WGS) entry which is preliminary data.</text>
</comment>
<evidence type="ECO:0000313" key="7">
    <source>
        <dbReference type="EMBL" id="MDP9827298.1"/>
    </source>
</evidence>
<dbReference type="NCBIfam" id="TIGR00633">
    <property type="entry name" value="xth"/>
    <property type="match status" value="1"/>
</dbReference>
<feature type="domain" description="Endonuclease/exonuclease/phosphatase" evidence="6">
    <location>
        <begin position="4"/>
        <end position="213"/>
    </location>
</feature>
<dbReference type="InterPro" id="IPR036691">
    <property type="entry name" value="Endo/exonu/phosph_ase_sf"/>
</dbReference>
<dbReference type="PANTHER" id="PTHR43250">
    <property type="entry name" value="EXODEOXYRIBONUCLEASE III"/>
    <property type="match status" value="1"/>
</dbReference>
<dbReference type="RefSeq" id="WP_307243171.1">
    <property type="nucleotide sequence ID" value="NZ_JAUSQZ010000001.1"/>
</dbReference>
<gene>
    <name evidence="7" type="ORF">J2S57_003047</name>
</gene>
<reference evidence="7 8" key="1">
    <citation type="submission" date="2023-07" db="EMBL/GenBank/DDBJ databases">
        <title>Sequencing the genomes of 1000 actinobacteria strains.</title>
        <authorList>
            <person name="Klenk H.-P."/>
        </authorList>
    </citation>
    <scope>NUCLEOTIDE SEQUENCE [LARGE SCALE GENOMIC DNA]</scope>
    <source>
        <strain evidence="7 8">DSM 44388</strain>
    </source>
</reference>
<comment type="similarity">
    <text evidence="2">Belongs to the DNA repair enzymes AP/ExoA family.</text>
</comment>
<dbReference type="EC" id="3.1.11.2" evidence="7"/>
<keyword evidence="5" id="KW-0460">Magnesium</keyword>
<keyword evidence="8" id="KW-1185">Reference proteome</keyword>
<dbReference type="PANTHER" id="PTHR43250:SF2">
    <property type="entry name" value="EXODEOXYRIBONUCLEASE III"/>
    <property type="match status" value="1"/>
</dbReference>
<dbReference type="Proteomes" id="UP001235712">
    <property type="component" value="Unassembled WGS sequence"/>
</dbReference>
<evidence type="ECO:0000256" key="5">
    <source>
        <dbReference type="ARBA" id="ARBA00022842"/>
    </source>
</evidence>